<evidence type="ECO:0000256" key="1">
    <source>
        <dbReference type="ARBA" id="ARBA00022884"/>
    </source>
</evidence>
<evidence type="ECO:0000313" key="3">
    <source>
        <dbReference type="EMBL" id="HIY65264.1"/>
    </source>
</evidence>
<dbReference type="Proteomes" id="UP000824005">
    <property type="component" value="Unassembled WGS sequence"/>
</dbReference>
<feature type="domain" description="NusB/RsmB/TIM44" evidence="2">
    <location>
        <begin position="1"/>
        <end position="72"/>
    </location>
</feature>
<name>A0A9D1YSY5_9MICO</name>
<keyword evidence="3" id="KW-0808">Transferase</keyword>
<dbReference type="GO" id="GO:0006355">
    <property type="term" value="P:regulation of DNA-templated transcription"/>
    <property type="evidence" value="ECO:0007669"/>
    <property type="project" value="InterPro"/>
</dbReference>
<dbReference type="AlphaFoldDB" id="A0A9D1YSY5"/>
<dbReference type="GO" id="GO:0008168">
    <property type="term" value="F:methyltransferase activity"/>
    <property type="evidence" value="ECO:0007669"/>
    <property type="project" value="UniProtKB-KW"/>
</dbReference>
<sequence length="76" mass="8143">MSARSIALDVIIEVAERDAYANLLLPKRIAAGALSGADAALATELTYGALRWQGQYDSVIRHLSSRDAADLDRDVA</sequence>
<gene>
    <name evidence="3" type="ORF">H9830_03175</name>
</gene>
<keyword evidence="1" id="KW-0694">RNA-binding</keyword>
<dbReference type="EMBL" id="DXDC01000095">
    <property type="protein sequence ID" value="HIY65264.1"/>
    <property type="molecule type" value="Genomic_DNA"/>
</dbReference>
<dbReference type="Pfam" id="PF01029">
    <property type="entry name" value="NusB"/>
    <property type="match status" value="1"/>
</dbReference>
<proteinExistence type="predicted"/>
<dbReference type="Gene3D" id="1.10.940.10">
    <property type="entry name" value="NusB-like"/>
    <property type="match status" value="1"/>
</dbReference>
<dbReference type="GO" id="GO:0003723">
    <property type="term" value="F:RNA binding"/>
    <property type="evidence" value="ECO:0007669"/>
    <property type="project" value="UniProtKB-KW"/>
</dbReference>
<protein>
    <submittedName>
        <fullName evidence="3">rRNA small subunit methyltransferase B</fullName>
    </submittedName>
</protein>
<dbReference type="InterPro" id="IPR035926">
    <property type="entry name" value="NusB-like_sf"/>
</dbReference>
<evidence type="ECO:0000313" key="4">
    <source>
        <dbReference type="Proteomes" id="UP000824005"/>
    </source>
</evidence>
<evidence type="ECO:0000259" key="2">
    <source>
        <dbReference type="Pfam" id="PF01029"/>
    </source>
</evidence>
<keyword evidence="3" id="KW-0489">Methyltransferase</keyword>
<organism evidence="3 4">
    <name type="scientific">Candidatus Agrococcus pullicola</name>
    <dbReference type="NCBI Taxonomy" id="2838429"/>
    <lineage>
        <taxon>Bacteria</taxon>
        <taxon>Bacillati</taxon>
        <taxon>Actinomycetota</taxon>
        <taxon>Actinomycetes</taxon>
        <taxon>Micrococcales</taxon>
        <taxon>Microbacteriaceae</taxon>
        <taxon>Agrococcus</taxon>
    </lineage>
</organism>
<reference evidence="3" key="1">
    <citation type="journal article" date="2021" name="PeerJ">
        <title>Extensive microbial diversity within the chicken gut microbiome revealed by metagenomics and culture.</title>
        <authorList>
            <person name="Gilroy R."/>
            <person name="Ravi A."/>
            <person name="Getino M."/>
            <person name="Pursley I."/>
            <person name="Horton D.L."/>
            <person name="Alikhan N.F."/>
            <person name="Baker D."/>
            <person name="Gharbi K."/>
            <person name="Hall N."/>
            <person name="Watson M."/>
            <person name="Adriaenssens E.M."/>
            <person name="Foster-Nyarko E."/>
            <person name="Jarju S."/>
            <person name="Secka A."/>
            <person name="Antonio M."/>
            <person name="Oren A."/>
            <person name="Chaudhuri R.R."/>
            <person name="La Ragione R."/>
            <person name="Hildebrand F."/>
            <person name="Pallen M.J."/>
        </authorList>
    </citation>
    <scope>NUCLEOTIDE SEQUENCE</scope>
    <source>
        <strain evidence="3">ChiGjej1B1-98</strain>
    </source>
</reference>
<feature type="non-terminal residue" evidence="3">
    <location>
        <position position="76"/>
    </location>
</feature>
<dbReference type="SUPFAM" id="SSF48013">
    <property type="entry name" value="NusB-like"/>
    <property type="match status" value="1"/>
</dbReference>
<accession>A0A9D1YSY5</accession>
<dbReference type="InterPro" id="IPR006027">
    <property type="entry name" value="NusB_RsmB_TIM44"/>
</dbReference>
<comment type="caution">
    <text evidence="3">The sequence shown here is derived from an EMBL/GenBank/DDBJ whole genome shotgun (WGS) entry which is preliminary data.</text>
</comment>
<dbReference type="GO" id="GO:0032259">
    <property type="term" value="P:methylation"/>
    <property type="evidence" value="ECO:0007669"/>
    <property type="project" value="UniProtKB-KW"/>
</dbReference>
<reference evidence="3" key="2">
    <citation type="submission" date="2021-04" db="EMBL/GenBank/DDBJ databases">
        <authorList>
            <person name="Gilroy R."/>
        </authorList>
    </citation>
    <scope>NUCLEOTIDE SEQUENCE</scope>
    <source>
        <strain evidence="3">ChiGjej1B1-98</strain>
    </source>
</reference>